<keyword evidence="5" id="KW-0472">Membrane</keyword>
<evidence type="ECO:0000259" key="7">
    <source>
        <dbReference type="Pfam" id="PF05707"/>
    </source>
</evidence>
<feature type="domain" description="Zona occludens toxin N-terminal" evidence="7">
    <location>
        <begin position="19"/>
        <end position="157"/>
    </location>
</feature>
<keyword evidence="3" id="KW-1043">Host membrane</keyword>
<name>A0AAU6VXL7_9VIRU</name>
<keyword evidence="2" id="KW-0812">Transmembrane</keyword>
<evidence type="ECO:0000256" key="1">
    <source>
        <dbReference type="ARBA" id="ARBA00004379"/>
    </source>
</evidence>
<feature type="region of interest" description="Disordered" evidence="6">
    <location>
        <begin position="283"/>
        <end position="308"/>
    </location>
</feature>
<comment type="subcellular location">
    <subcellularLocation>
        <location evidence="1">Host membrane</location>
        <topology evidence="1">Single-pass membrane protein</topology>
    </subcellularLocation>
</comment>
<evidence type="ECO:0000256" key="4">
    <source>
        <dbReference type="ARBA" id="ARBA00022989"/>
    </source>
</evidence>
<dbReference type="GO" id="GO:0033644">
    <property type="term" value="C:host cell membrane"/>
    <property type="evidence" value="ECO:0007669"/>
    <property type="project" value="UniProtKB-SubCell"/>
</dbReference>
<evidence type="ECO:0000256" key="5">
    <source>
        <dbReference type="ARBA" id="ARBA00023136"/>
    </source>
</evidence>
<dbReference type="Pfam" id="PF05707">
    <property type="entry name" value="Zot"/>
    <property type="match status" value="1"/>
</dbReference>
<sequence>MSWQSKRELRRRFGIIGYVGSNGSGKSLMAVLDTMPTLEAGRQVLSTVRLLDWENPRPCDDPDCDLPGHPDHLAAHPLWVPLRELSQMLDFEGGDILLDEVTGVASSRESMSLPPQIANMLVQLRRRDVVLRWTTPAWSRADLIIRETTQAVVLCRGAMSKTLPGRVWPSHRLIMSRVVSAADATALSAGGQTAGRVSSLARSVIRLEQCPAIGAYDTLDRVLSVPVAEGGRCVVCGGRRSVPRCSCGDDGGPCGTGRGAGPLGVARDPSHAVRPVTALRAVESTSSDLAAQPGKKSEAEGIKPPASA</sequence>
<dbReference type="Gene3D" id="3.40.50.300">
    <property type="entry name" value="P-loop containing nucleotide triphosphate hydrolases"/>
    <property type="match status" value="1"/>
</dbReference>
<accession>A0AAU6VXL7</accession>
<evidence type="ECO:0000256" key="6">
    <source>
        <dbReference type="SAM" id="MobiDB-lite"/>
    </source>
</evidence>
<reference evidence="8" key="1">
    <citation type="submission" date="2024-04" db="EMBL/GenBank/DDBJ databases">
        <authorList>
            <person name="Deptula P."/>
        </authorList>
    </citation>
    <scope>NUCLEOTIDE SEQUENCE</scope>
</reference>
<evidence type="ECO:0000256" key="3">
    <source>
        <dbReference type="ARBA" id="ARBA00022870"/>
    </source>
</evidence>
<protein>
    <submittedName>
        <fullName evidence="8">Morphogenesis protein</fullName>
    </submittedName>
</protein>
<organism evidence="8">
    <name type="scientific">Propionibacterium phage Philemon</name>
    <dbReference type="NCBI Taxonomy" id="3141823"/>
    <lineage>
        <taxon>Viruses</taxon>
        <taxon>Monodnaviria</taxon>
        <taxon>Loebvirae</taxon>
        <taxon>Hofneiviricota</taxon>
        <taxon>Faserviricetes</taxon>
        <taxon>Tubulavirales</taxon>
        <taxon>Paulinoviridae</taxon>
        <taxon>Bifilivirus</taxon>
        <taxon>Bifilivirus philemonii</taxon>
    </lineage>
</organism>
<dbReference type="InterPro" id="IPR008900">
    <property type="entry name" value="Zot_N"/>
</dbReference>
<keyword evidence="4" id="KW-1133">Transmembrane helix</keyword>
<evidence type="ECO:0000313" key="8">
    <source>
        <dbReference type="EMBL" id="XAG93427.1"/>
    </source>
</evidence>
<proteinExistence type="predicted"/>
<evidence type="ECO:0000256" key="2">
    <source>
        <dbReference type="ARBA" id="ARBA00022692"/>
    </source>
</evidence>
<dbReference type="EMBL" id="PP693361">
    <property type="protein sequence ID" value="XAG93427.1"/>
    <property type="molecule type" value="Genomic_DNA"/>
</dbReference>
<dbReference type="InterPro" id="IPR027417">
    <property type="entry name" value="P-loop_NTPase"/>
</dbReference>